<dbReference type="AlphaFoldDB" id="Q0RKF7"/>
<dbReference type="CDD" id="cd00555">
    <property type="entry name" value="Maf"/>
    <property type="match status" value="1"/>
</dbReference>
<evidence type="ECO:0000313" key="4">
    <source>
        <dbReference type="EMBL" id="CAJ62001.1"/>
    </source>
</evidence>
<evidence type="ECO:0000256" key="3">
    <source>
        <dbReference type="HAMAP-Rule" id="MF_00528"/>
    </source>
</evidence>
<dbReference type="GO" id="GO:0036218">
    <property type="term" value="F:dTTP diphosphatase activity"/>
    <property type="evidence" value="ECO:0007669"/>
    <property type="project" value="RHEA"/>
</dbReference>
<feature type="active site" description="Proton acceptor" evidence="3">
    <location>
        <position position="64"/>
    </location>
</feature>
<dbReference type="NCBIfam" id="TIGR00172">
    <property type="entry name" value="maf"/>
    <property type="match status" value="1"/>
</dbReference>
<gene>
    <name evidence="4" type="ordered locus">FRAAL3357</name>
</gene>
<feature type="site" description="Important for substrate specificity" evidence="3">
    <location>
        <position position="8"/>
    </location>
</feature>
<dbReference type="SUPFAM" id="SSF52972">
    <property type="entry name" value="ITPase-like"/>
    <property type="match status" value="1"/>
</dbReference>
<keyword evidence="3" id="KW-0546">Nucleotide metabolism</keyword>
<dbReference type="EC" id="3.6.1.9" evidence="3"/>
<dbReference type="GO" id="GO:0009117">
    <property type="term" value="P:nucleotide metabolic process"/>
    <property type="evidence" value="ECO:0007669"/>
    <property type="project" value="UniProtKB-KW"/>
</dbReference>
<dbReference type="HOGENOM" id="CLU_040416_2_1_11"/>
<comment type="caution">
    <text evidence="3">Lacks conserved residue(s) required for the propagation of feature annotation.</text>
</comment>
<evidence type="ECO:0000256" key="2">
    <source>
        <dbReference type="ARBA" id="ARBA00022801"/>
    </source>
</evidence>
<evidence type="ECO:0000313" key="5">
    <source>
        <dbReference type="Proteomes" id="UP000000657"/>
    </source>
</evidence>
<dbReference type="Proteomes" id="UP000000657">
    <property type="component" value="Chromosome"/>
</dbReference>
<protein>
    <recommendedName>
        <fullName evidence="3">dTTP/UTP pyrophosphatase</fullName>
        <shortName evidence="3">dTTPase/UTPase</shortName>
        <ecNumber evidence="3">3.6.1.9</ecNumber>
    </recommendedName>
    <alternativeName>
        <fullName evidence="3">Nucleoside triphosphate pyrophosphatase</fullName>
    </alternativeName>
    <alternativeName>
        <fullName evidence="3">Nucleotide pyrophosphatase</fullName>
        <shortName evidence="3">Nucleotide PPase</shortName>
    </alternativeName>
</protein>
<keyword evidence="3" id="KW-0963">Cytoplasm</keyword>
<name>Q0RKF7_FRAAA</name>
<dbReference type="eggNOG" id="COG0424">
    <property type="taxonomic scope" value="Bacteria"/>
</dbReference>
<dbReference type="GO" id="GO:0005737">
    <property type="term" value="C:cytoplasm"/>
    <property type="evidence" value="ECO:0007669"/>
    <property type="project" value="UniProtKB-SubCell"/>
</dbReference>
<dbReference type="PANTHER" id="PTHR43213">
    <property type="entry name" value="BIFUNCTIONAL DTTP/UTP PYROPHOSPHATASE/METHYLTRANSFERASE PROTEIN-RELATED"/>
    <property type="match status" value="1"/>
</dbReference>
<proteinExistence type="inferred from homology"/>
<dbReference type="InterPro" id="IPR029001">
    <property type="entry name" value="ITPase-like_fam"/>
</dbReference>
<dbReference type="Gene3D" id="3.90.950.10">
    <property type="match status" value="1"/>
</dbReference>
<dbReference type="GO" id="GO:0036221">
    <property type="term" value="F:UTP diphosphatase activity"/>
    <property type="evidence" value="ECO:0007669"/>
    <property type="project" value="RHEA"/>
</dbReference>
<accession>Q0RKF7</accession>
<keyword evidence="5" id="KW-1185">Reference proteome</keyword>
<feature type="site" description="Important for substrate specificity" evidence="3">
    <location>
        <position position="65"/>
    </location>
</feature>
<dbReference type="KEGG" id="fal:FRAAL3357"/>
<dbReference type="PIRSF" id="PIRSF006305">
    <property type="entry name" value="Maf"/>
    <property type="match status" value="1"/>
</dbReference>
<dbReference type="Pfam" id="PF02545">
    <property type="entry name" value="Maf"/>
    <property type="match status" value="1"/>
</dbReference>
<organism evidence="4 5">
    <name type="scientific">Frankia alni (strain DSM 45986 / CECT 9034 / ACN14a)</name>
    <dbReference type="NCBI Taxonomy" id="326424"/>
    <lineage>
        <taxon>Bacteria</taxon>
        <taxon>Bacillati</taxon>
        <taxon>Actinomycetota</taxon>
        <taxon>Actinomycetes</taxon>
        <taxon>Frankiales</taxon>
        <taxon>Frankiaceae</taxon>
        <taxon>Frankia</taxon>
    </lineage>
</organism>
<comment type="function">
    <text evidence="3">Nucleoside triphosphate pyrophosphatase that hydrolyzes dTTP and UTP. May have a dual role in cell division arrest and in preventing the incorporation of modified nucleotides into cellular nucleic acids.</text>
</comment>
<dbReference type="EMBL" id="CT573213">
    <property type="protein sequence ID" value="CAJ62001.1"/>
    <property type="molecule type" value="Genomic_DNA"/>
</dbReference>
<dbReference type="PANTHER" id="PTHR43213:SF5">
    <property type="entry name" value="BIFUNCTIONAL DTTP_UTP PYROPHOSPHATASE_METHYLTRANSFERASE PROTEIN-RELATED"/>
    <property type="match status" value="1"/>
</dbReference>
<dbReference type="InterPro" id="IPR003697">
    <property type="entry name" value="Maf-like"/>
</dbReference>
<feature type="site" description="Important for substrate specificity" evidence="3">
    <location>
        <position position="149"/>
    </location>
</feature>
<keyword evidence="2 3" id="KW-0378">Hydrolase</keyword>
<comment type="subcellular location">
    <subcellularLocation>
        <location evidence="3">Cytoplasm</location>
    </subcellularLocation>
</comment>
<sequence length="194" mass="19899">MLASGSPRRRELLARLGVPFEVVVSGVDESSATPTAPELTVELAERKARAVAVLRPEDLILGSDTVVEVDGRILGKPASPAEALAMLRRLRGRTHRVVTGVVVLDAASGTLHGRAAVTAVTMRDVPDAELTAYVATGESMDAAGAYAIQGGAAAFVTAVDGELDTVIGLPTALVRELLATVGIALPVAAADADR</sequence>
<dbReference type="HAMAP" id="MF_00528">
    <property type="entry name" value="Maf"/>
    <property type="match status" value="1"/>
</dbReference>
<reference evidence="4 5" key="1">
    <citation type="journal article" date="2007" name="Genome Res.">
        <title>Genome characteristics of facultatively symbiotic Frankia sp. strains reflect host range and host plant biogeography.</title>
        <authorList>
            <person name="Normand P."/>
            <person name="Lapierre P."/>
            <person name="Tisa L.S."/>
            <person name="Gogarten J.P."/>
            <person name="Alloisio N."/>
            <person name="Bagnarol E."/>
            <person name="Bassi C.A."/>
            <person name="Berry A.M."/>
            <person name="Bickhart D.M."/>
            <person name="Choisne N."/>
            <person name="Couloux A."/>
            <person name="Cournoyer B."/>
            <person name="Cruveiller S."/>
            <person name="Daubin V."/>
            <person name="Demange N."/>
            <person name="Francino M.P."/>
            <person name="Goltsman E."/>
            <person name="Huang Y."/>
            <person name="Kopp O.R."/>
            <person name="Labarre L."/>
            <person name="Lapidus A."/>
            <person name="Lavire C."/>
            <person name="Marechal J."/>
            <person name="Martinez M."/>
            <person name="Mastronunzio J.E."/>
            <person name="Mullin B.C."/>
            <person name="Niemann J."/>
            <person name="Pujic P."/>
            <person name="Rawnsley T."/>
            <person name="Rouy Z."/>
            <person name="Schenowitz C."/>
            <person name="Sellstedt A."/>
            <person name="Tavares F."/>
            <person name="Tomkins J.P."/>
            <person name="Vallenet D."/>
            <person name="Valverde C."/>
            <person name="Wall L.G."/>
            <person name="Wang Y."/>
            <person name="Medigue C."/>
            <person name="Benson D.R."/>
        </authorList>
    </citation>
    <scope>NUCLEOTIDE SEQUENCE [LARGE SCALE GENOMIC DNA]</scope>
    <source>
        <strain evidence="5">DSM 45986 / CECT 9034 / ACN14a</strain>
    </source>
</reference>
<evidence type="ECO:0000256" key="1">
    <source>
        <dbReference type="ARBA" id="ARBA00001968"/>
    </source>
</evidence>
<comment type="catalytic activity">
    <reaction evidence="3">
        <text>dTTP + H2O = dTMP + diphosphate + H(+)</text>
        <dbReference type="Rhea" id="RHEA:28534"/>
        <dbReference type="ChEBI" id="CHEBI:15377"/>
        <dbReference type="ChEBI" id="CHEBI:15378"/>
        <dbReference type="ChEBI" id="CHEBI:33019"/>
        <dbReference type="ChEBI" id="CHEBI:37568"/>
        <dbReference type="ChEBI" id="CHEBI:63528"/>
        <dbReference type="EC" id="3.6.1.9"/>
    </reaction>
</comment>
<comment type="cofactor">
    <cofactor evidence="1 3">
        <name>a divalent metal cation</name>
        <dbReference type="ChEBI" id="CHEBI:60240"/>
    </cofactor>
</comment>
<dbReference type="STRING" id="326424.FRAAL3357"/>
<comment type="similarity">
    <text evidence="3">Belongs to the Maf family. YhdE subfamily.</text>
</comment>
<comment type="catalytic activity">
    <reaction evidence="3">
        <text>UTP + H2O = UMP + diphosphate + H(+)</text>
        <dbReference type="Rhea" id="RHEA:29395"/>
        <dbReference type="ChEBI" id="CHEBI:15377"/>
        <dbReference type="ChEBI" id="CHEBI:15378"/>
        <dbReference type="ChEBI" id="CHEBI:33019"/>
        <dbReference type="ChEBI" id="CHEBI:46398"/>
        <dbReference type="ChEBI" id="CHEBI:57865"/>
        <dbReference type="EC" id="3.6.1.9"/>
    </reaction>
</comment>